<dbReference type="PROSITE" id="PS00138">
    <property type="entry name" value="SUBTILASE_SER"/>
    <property type="match status" value="1"/>
</dbReference>
<evidence type="ECO:0000256" key="1">
    <source>
        <dbReference type="ARBA" id="ARBA00001913"/>
    </source>
</evidence>
<dbReference type="SUPFAM" id="SSF52743">
    <property type="entry name" value="Subtilisin-like"/>
    <property type="match status" value="1"/>
</dbReference>
<evidence type="ECO:0000256" key="6">
    <source>
        <dbReference type="ARBA" id="ARBA00022729"/>
    </source>
</evidence>
<dbReference type="InterPro" id="IPR000209">
    <property type="entry name" value="Peptidase_S8/S53_dom"/>
</dbReference>
<evidence type="ECO:0000259" key="12">
    <source>
        <dbReference type="PROSITE" id="PS51829"/>
    </source>
</evidence>
<dbReference type="InterPro" id="IPR023828">
    <property type="entry name" value="Peptidase_S8_Ser-AS"/>
</dbReference>
<dbReference type="PROSITE" id="PS00137">
    <property type="entry name" value="SUBTILASE_HIS"/>
    <property type="match status" value="1"/>
</dbReference>
<comment type="similarity">
    <text evidence="3">Belongs to the peptidase S8 family. Furin subfamily.</text>
</comment>
<accession>A0ABR8K4T7</accession>
<dbReference type="PROSITE" id="PS51829">
    <property type="entry name" value="P_HOMO_B"/>
    <property type="match status" value="1"/>
</dbReference>
<evidence type="ECO:0000313" key="14">
    <source>
        <dbReference type="Proteomes" id="UP000637383"/>
    </source>
</evidence>
<evidence type="ECO:0000256" key="11">
    <source>
        <dbReference type="PROSITE-ProRule" id="PRU01240"/>
    </source>
</evidence>
<dbReference type="InterPro" id="IPR013858">
    <property type="entry name" value="Peptidase_M10B_C"/>
</dbReference>
<keyword evidence="14" id="KW-1185">Reference proteome</keyword>
<dbReference type="SUPFAM" id="SSF49785">
    <property type="entry name" value="Galactose-binding domain-like"/>
    <property type="match status" value="1"/>
</dbReference>
<dbReference type="Gene3D" id="2.60.120.260">
    <property type="entry name" value="Galactose-binding domain-like"/>
    <property type="match status" value="1"/>
</dbReference>
<evidence type="ECO:0000256" key="9">
    <source>
        <dbReference type="ARBA" id="ARBA00022825"/>
    </source>
</evidence>
<dbReference type="InterPro" id="IPR034182">
    <property type="entry name" value="Kexin/furin"/>
</dbReference>
<dbReference type="Pfam" id="PF08548">
    <property type="entry name" value="Peptidase_M10_C"/>
    <property type="match status" value="1"/>
</dbReference>
<dbReference type="SUPFAM" id="SSF51120">
    <property type="entry name" value="beta-Roll"/>
    <property type="match status" value="1"/>
</dbReference>
<dbReference type="InterPro" id="IPR002884">
    <property type="entry name" value="P_dom"/>
</dbReference>
<dbReference type="PROSITE" id="PS51892">
    <property type="entry name" value="SUBTILASE"/>
    <property type="match status" value="1"/>
</dbReference>
<evidence type="ECO:0000256" key="3">
    <source>
        <dbReference type="ARBA" id="ARBA00005325"/>
    </source>
</evidence>
<dbReference type="RefSeq" id="WP_190954064.1">
    <property type="nucleotide sequence ID" value="NZ_JACJTU010000003.1"/>
</dbReference>
<keyword evidence="4" id="KW-0964">Secreted</keyword>
<organism evidence="13 14">
    <name type="scientific">Nostoc paludosum FACHB-159</name>
    <dbReference type="NCBI Taxonomy" id="2692908"/>
    <lineage>
        <taxon>Bacteria</taxon>
        <taxon>Bacillati</taxon>
        <taxon>Cyanobacteriota</taxon>
        <taxon>Cyanophyceae</taxon>
        <taxon>Nostocales</taxon>
        <taxon>Nostocaceae</taxon>
        <taxon>Nostoc</taxon>
    </lineage>
</organism>
<dbReference type="InterPro" id="IPR011049">
    <property type="entry name" value="Serralysin-like_metalloprot_C"/>
</dbReference>
<reference evidence="13 14" key="1">
    <citation type="journal article" date="2020" name="ISME J.">
        <title>Comparative genomics reveals insights into cyanobacterial evolution and habitat adaptation.</title>
        <authorList>
            <person name="Chen M.Y."/>
            <person name="Teng W.K."/>
            <person name="Zhao L."/>
            <person name="Hu C.X."/>
            <person name="Zhou Y.K."/>
            <person name="Han B.P."/>
            <person name="Song L.R."/>
            <person name="Shu W.S."/>
        </authorList>
    </citation>
    <scope>NUCLEOTIDE SEQUENCE [LARGE SCALE GENOMIC DNA]</scope>
    <source>
        <strain evidence="13 14">FACHB-159</strain>
    </source>
</reference>
<keyword evidence="9 11" id="KW-0720">Serine protease</keyword>
<comment type="subcellular location">
    <subcellularLocation>
        <location evidence="2">Secreted</location>
    </subcellularLocation>
</comment>
<dbReference type="Gene3D" id="2.150.10.10">
    <property type="entry name" value="Serralysin-like metalloprotease, C-terminal"/>
    <property type="match status" value="1"/>
</dbReference>
<dbReference type="PANTHER" id="PTHR42884">
    <property type="entry name" value="PROPROTEIN CONVERTASE SUBTILISIN/KEXIN-RELATED"/>
    <property type="match status" value="1"/>
</dbReference>
<comment type="caution">
    <text evidence="13">The sequence shown here is derived from an EMBL/GenBank/DDBJ whole genome shotgun (WGS) entry which is preliminary data.</text>
</comment>
<dbReference type="InterPro" id="IPR036852">
    <property type="entry name" value="Peptidase_S8/S53_dom_sf"/>
</dbReference>
<keyword evidence="7" id="KW-0677">Repeat</keyword>
<dbReference type="Pfam" id="PF00353">
    <property type="entry name" value="HemolysinCabind"/>
    <property type="match status" value="1"/>
</dbReference>
<dbReference type="PROSITE" id="PS00136">
    <property type="entry name" value="SUBTILASE_ASP"/>
    <property type="match status" value="1"/>
</dbReference>
<dbReference type="Gene3D" id="3.40.50.200">
    <property type="entry name" value="Peptidase S8/S53 domain"/>
    <property type="match status" value="1"/>
</dbReference>
<dbReference type="InterPro" id="IPR015500">
    <property type="entry name" value="Peptidase_S8_subtilisin-rel"/>
</dbReference>
<sequence length="695" mass="74006">MVTFPSDYLFSYQWHLYNPGGLDLNVVNVWDDYTGNGVIVGVIDDGFDYLHYDLDGNYDTTIDYDFNDNNFSAYGNSNDNHGTSVAGIIAAENNGLGSVGVAYNATVTGFRAISSTSIDGIIGGVTNALWNSVNVDVVNNSWGFGGLDSPYNRFYDNFNDYSFLSAKQAIVNAVANGRNGLGTAIVFSAGNDRQNGNNTNYHNFQNSRHVITVAALNSDGSASTYSTPGASILVSAFGSGISGSIVTTDRIGYDGYDSGDYNYSFNGTSAAAPMVSGVIALILEANPNLGYRDIQEILAYSARQNDPYAWGGDYIWQYNGANNWNGGGLHVSQDYGFGLIDAHAAVRLAETWHQQSRLDNEQSLSFSSGYLGWFIPDNDNAGISHTFTVSADLDIDTVEVELDLTHPYRGDLVVYLTSPNGTQSVLVQQPGNKEDDGDNIVFKFSSTQHWGENSGGNWTLTIKDLGPTDIGIFNSWKLNLYGDADTVNDTYFYTNEYGIYGATTLTDTSGIDTINAAAITSNSYLDLTPGSVSTLDGTFLTISAETVIENALGGDGDDIIIGNTAANFLSGGRGDDILVGGVGNDTLTGGTGYDLFTFYSPTEEIDAITDFNAFDDTICIYAPGFGGGLIAGGAIAVNQFALGTASTTNDTRFILNQDNGSLFFDADGTGAIAQTQIATLNTGLSLSNANIYVFA</sequence>
<dbReference type="EMBL" id="JACJTU010000003">
    <property type="protein sequence ID" value="MBD2733320.1"/>
    <property type="molecule type" value="Genomic_DNA"/>
</dbReference>
<protein>
    <submittedName>
        <fullName evidence="13">S8 family serine peptidase</fullName>
    </submittedName>
</protein>
<dbReference type="PROSITE" id="PS00330">
    <property type="entry name" value="HEMOLYSIN_CALCIUM"/>
    <property type="match status" value="1"/>
</dbReference>
<feature type="active site" description="Charge relay system" evidence="11">
    <location>
        <position position="44"/>
    </location>
</feature>
<evidence type="ECO:0000256" key="7">
    <source>
        <dbReference type="ARBA" id="ARBA00022737"/>
    </source>
</evidence>
<keyword evidence="6" id="KW-0732">Signal</keyword>
<evidence type="ECO:0000256" key="10">
    <source>
        <dbReference type="ARBA" id="ARBA00022837"/>
    </source>
</evidence>
<dbReference type="InterPro" id="IPR022398">
    <property type="entry name" value="Peptidase_S8_His-AS"/>
</dbReference>
<evidence type="ECO:0000256" key="5">
    <source>
        <dbReference type="ARBA" id="ARBA00022670"/>
    </source>
</evidence>
<evidence type="ECO:0000256" key="8">
    <source>
        <dbReference type="ARBA" id="ARBA00022801"/>
    </source>
</evidence>
<evidence type="ECO:0000256" key="2">
    <source>
        <dbReference type="ARBA" id="ARBA00004613"/>
    </source>
</evidence>
<proteinExistence type="inferred from homology"/>
<keyword evidence="8 11" id="KW-0378">Hydrolase</keyword>
<dbReference type="Pfam" id="PF01483">
    <property type="entry name" value="P_proprotein"/>
    <property type="match status" value="1"/>
</dbReference>
<dbReference type="PANTHER" id="PTHR42884:SF14">
    <property type="entry name" value="NEUROENDOCRINE CONVERTASE 1"/>
    <property type="match status" value="1"/>
</dbReference>
<keyword evidence="5 11" id="KW-0645">Protease</keyword>
<dbReference type="InterPro" id="IPR001343">
    <property type="entry name" value="Hemolysn_Ca-bd"/>
</dbReference>
<name>A0ABR8K4T7_9NOSO</name>
<evidence type="ECO:0000313" key="13">
    <source>
        <dbReference type="EMBL" id="MBD2733320.1"/>
    </source>
</evidence>
<dbReference type="PRINTS" id="PR00723">
    <property type="entry name" value="SUBTILISIN"/>
</dbReference>
<dbReference type="Pfam" id="PF00082">
    <property type="entry name" value="Peptidase_S8"/>
    <property type="match status" value="1"/>
</dbReference>
<feature type="active site" description="Charge relay system" evidence="11">
    <location>
        <position position="81"/>
    </location>
</feature>
<feature type="active site" description="Charge relay system" evidence="11">
    <location>
        <position position="269"/>
    </location>
</feature>
<evidence type="ECO:0000256" key="4">
    <source>
        <dbReference type="ARBA" id="ARBA00022525"/>
    </source>
</evidence>
<dbReference type="CDD" id="cd04059">
    <property type="entry name" value="Peptidases_S8_Protein_convertases_Kexins_Furin-like"/>
    <property type="match status" value="1"/>
</dbReference>
<keyword evidence="10" id="KW-0106">Calcium</keyword>
<dbReference type="InterPro" id="IPR023827">
    <property type="entry name" value="Peptidase_S8_Asp-AS"/>
</dbReference>
<comment type="cofactor">
    <cofactor evidence="1">
        <name>Ca(2+)</name>
        <dbReference type="ChEBI" id="CHEBI:29108"/>
    </cofactor>
</comment>
<dbReference type="Proteomes" id="UP000637383">
    <property type="component" value="Unassembled WGS sequence"/>
</dbReference>
<dbReference type="InterPro" id="IPR008979">
    <property type="entry name" value="Galactose-bd-like_sf"/>
</dbReference>
<gene>
    <name evidence="13" type="ORF">H6H03_05240</name>
</gene>
<feature type="domain" description="P/Homo B" evidence="12">
    <location>
        <begin position="358"/>
        <end position="486"/>
    </location>
</feature>
<dbReference type="PRINTS" id="PR00313">
    <property type="entry name" value="CABNDNGRPT"/>
</dbReference>
<dbReference type="InterPro" id="IPR018511">
    <property type="entry name" value="Hemolysin-typ_Ca-bd_CS"/>
</dbReference>